<gene>
    <name evidence="5" type="ORF">HNQ61_001072</name>
</gene>
<accession>A0A841GLI8</accession>
<sequence length="353" mass="39159">MSTENGGPATLRKLGRVERKAVNLGGGEAAVRTGEVRPGETLPLVVTPRNGGMSLNAWAAANLEWIEGKLLEHGAVLFRGWDVGGLDGFREFVTSTGGSPEKYTYRSTPRTEVGNGIYTSTEYPADKFIPMHNEHSYSRSWPLRLFFFGEQPSPEGGMTPIADSARVYAEIPAEIREKFERKRVMYVRNYGEGVDLPWEEVFGTSNRAEVESFCAAEGIEVEWKEGGRLRTRQVCQAIARHPATGRTLWFNQAHLFHVSSLEAEVAEALVEAFGDDGVPRNTFYGDGEPIEPEALAAIRAAYDRVESAFPWEKDDVVMIDNMAVAHARTPFRGERKIRAAMTQPVHADDLVQP</sequence>
<organism evidence="5 6">
    <name type="scientific">Longimicrobium terrae</name>
    <dbReference type="NCBI Taxonomy" id="1639882"/>
    <lineage>
        <taxon>Bacteria</taxon>
        <taxon>Pseudomonadati</taxon>
        <taxon>Gemmatimonadota</taxon>
        <taxon>Longimicrobiia</taxon>
        <taxon>Longimicrobiales</taxon>
        <taxon>Longimicrobiaceae</taxon>
        <taxon>Longimicrobium</taxon>
    </lineage>
</organism>
<keyword evidence="3" id="KW-0045">Antibiotic biosynthesis</keyword>
<feature type="domain" description="TauD/TfdA-like" evidence="4">
    <location>
        <begin position="52"/>
        <end position="340"/>
    </location>
</feature>
<dbReference type="Pfam" id="PF02668">
    <property type="entry name" value="TauD"/>
    <property type="match status" value="1"/>
</dbReference>
<evidence type="ECO:0000313" key="6">
    <source>
        <dbReference type="Proteomes" id="UP000582837"/>
    </source>
</evidence>
<dbReference type="AlphaFoldDB" id="A0A841GLI8"/>
<dbReference type="SUPFAM" id="SSF51197">
    <property type="entry name" value="Clavaminate synthase-like"/>
    <property type="match status" value="1"/>
</dbReference>
<name>A0A841GLI8_9BACT</name>
<dbReference type="GO" id="GO:0017000">
    <property type="term" value="P:antibiotic biosynthetic process"/>
    <property type="evidence" value="ECO:0007669"/>
    <property type="project" value="UniProtKB-KW"/>
</dbReference>
<dbReference type="InterPro" id="IPR003819">
    <property type="entry name" value="TauD/TfdA-like"/>
</dbReference>
<dbReference type="GO" id="GO:0016706">
    <property type="term" value="F:2-oxoglutarate-dependent dioxygenase activity"/>
    <property type="evidence" value="ECO:0007669"/>
    <property type="project" value="UniProtKB-ARBA"/>
</dbReference>
<reference evidence="5 6" key="1">
    <citation type="submission" date="2020-08" db="EMBL/GenBank/DDBJ databases">
        <title>Genomic Encyclopedia of Type Strains, Phase IV (KMG-IV): sequencing the most valuable type-strain genomes for metagenomic binning, comparative biology and taxonomic classification.</title>
        <authorList>
            <person name="Goeker M."/>
        </authorList>
    </citation>
    <scope>NUCLEOTIDE SEQUENCE [LARGE SCALE GENOMIC DNA]</scope>
    <source>
        <strain evidence="5 6">DSM 29007</strain>
    </source>
</reference>
<keyword evidence="5" id="KW-0223">Dioxygenase</keyword>
<keyword evidence="2" id="KW-0560">Oxidoreductase</keyword>
<proteinExistence type="predicted"/>
<dbReference type="PANTHER" id="PTHR10696:SF56">
    <property type="entry name" value="TAUD_TFDA-LIKE DOMAIN-CONTAINING PROTEIN"/>
    <property type="match status" value="1"/>
</dbReference>
<dbReference type="InterPro" id="IPR050411">
    <property type="entry name" value="AlphaKG_dependent_hydroxylases"/>
</dbReference>
<dbReference type="RefSeq" id="WP_170037621.1">
    <property type="nucleotide sequence ID" value="NZ_JABDTL010000002.1"/>
</dbReference>
<comment type="cofactor">
    <cofactor evidence="1">
        <name>Fe(2+)</name>
        <dbReference type="ChEBI" id="CHEBI:29033"/>
    </cofactor>
</comment>
<dbReference type="EMBL" id="JACHIA010000002">
    <property type="protein sequence ID" value="MBB6069457.1"/>
    <property type="molecule type" value="Genomic_DNA"/>
</dbReference>
<dbReference type="InterPro" id="IPR042098">
    <property type="entry name" value="TauD-like_sf"/>
</dbReference>
<evidence type="ECO:0000256" key="2">
    <source>
        <dbReference type="ARBA" id="ARBA00023002"/>
    </source>
</evidence>
<evidence type="ECO:0000259" key="4">
    <source>
        <dbReference type="Pfam" id="PF02668"/>
    </source>
</evidence>
<comment type="caution">
    <text evidence="5">The sequence shown here is derived from an EMBL/GenBank/DDBJ whole genome shotgun (WGS) entry which is preliminary data.</text>
</comment>
<evidence type="ECO:0000256" key="1">
    <source>
        <dbReference type="ARBA" id="ARBA00001954"/>
    </source>
</evidence>
<dbReference type="PANTHER" id="PTHR10696">
    <property type="entry name" value="GAMMA-BUTYROBETAINE HYDROXYLASE-RELATED"/>
    <property type="match status" value="1"/>
</dbReference>
<keyword evidence="6" id="KW-1185">Reference proteome</keyword>
<protein>
    <submittedName>
        <fullName evidence="5">Alpha-ketoglutarate-dependent taurine dioxygenase</fullName>
    </submittedName>
</protein>
<dbReference type="Proteomes" id="UP000582837">
    <property type="component" value="Unassembled WGS sequence"/>
</dbReference>
<dbReference type="Gene3D" id="3.60.130.10">
    <property type="entry name" value="Clavaminate synthase-like"/>
    <property type="match status" value="1"/>
</dbReference>
<evidence type="ECO:0000256" key="3">
    <source>
        <dbReference type="ARBA" id="ARBA00023194"/>
    </source>
</evidence>
<evidence type="ECO:0000313" key="5">
    <source>
        <dbReference type="EMBL" id="MBB6069457.1"/>
    </source>
</evidence>